<evidence type="ECO:0000313" key="2">
    <source>
        <dbReference type="EMBL" id="TWU56265.1"/>
    </source>
</evidence>
<accession>A0A5C6F4Y8</accession>
<protein>
    <submittedName>
        <fullName evidence="2">Uncharacterized protein</fullName>
    </submittedName>
</protein>
<comment type="caution">
    <text evidence="2">The sequence shown here is derived from an EMBL/GenBank/DDBJ whole genome shotgun (WGS) entry which is preliminary data.</text>
</comment>
<dbReference type="RefSeq" id="WP_146534281.1">
    <property type="nucleotide sequence ID" value="NZ_SJPX01000002.1"/>
</dbReference>
<keyword evidence="3" id="KW-1185">Reference proteome</keyword>
<dbReference type="AlphaFoldDB" id="A0A5C6F4Y8"/>
<reference evidence="2 3" key="1">
    <citation type="submission" date="2019-02" db="EMBL/GenBank/DDBJ databases">
        <title>Deep-cultivation of Planctomycetes and their phenomic and genomic characterization uncovers novel biology.</title>
        <authorList>
            <person name="Wiegand S."/>
            <person name="Jogler M."/>
            <person name="Boedeker C."/>
            <person name="Pinto D."/>
            <person name="Vollmers J."/>
            <person name="Rivas-Marin E."/>
            <person name="Kohn T."/>
            <person name="Peeters S.H."/>
            <person name="Heuer A."/>
            <person name="Rast P."/>
            <person name="Oberbeckmann S."/>
            <person name="Bunk B."/>
            <person name="Jeske O."/>
            <person name="Meyerdierks A."/>
            <person name="Storesund J.E."/>
            <person name="Kallscheuer N."/>
            <person name="Luecker S."/>
            <person name="Lage O.M."/>
            <person name="Pohl T."/>
            <person name="Merkel B.J."/>
            <person name="Hornburger P."/>
            <person name="Mueller R.-W."/>
            <person name="Bruemmer F."/>
            <person name="Labrenz M."/>
            <person name="Spormann A.M."/>
            <person name="Op Den Camp H."/>
            <person name="Overmann J."/>
            <person name="Amann R."/>
            <person name="Jetten M.S.M."/>
            <person name="Mascher T."/>
            <person name="Medema M.H."/>
            <person name="Devos D.P."/>
            <person name="Kaster A.-K."/>
            <person name="Ovreas L."/>
            <person name="Rohde M."/>
            <person name="Galperin M.Y."/>
            <person name="Jogler C."/>
        </authorList>
    </citation>
    <scope>NUCLEOTIDE SEQUENCE [LARGE SCALE GENOMIC DNA]</scope>
    <source>
        <strain evidence="2 3">Poly59</strain>
    </source>
</reference>
<name>A0A5C6F4Y8_9BACT</name>
<dbReference type="OrthoDB" id="7388866at2"/>
<dbReference type="Proteomes" id="UP000317977">
    <property type="component" value="Unassembled WGS sequence"/>
</dbReference>
<organism evidence="2 3">
    <name type="scientific">Rubripirellula reticaptiva</name>
    <dbReference type="NCBI Taxonomy" id="2528013"/>
    <lineage>
        <taxon>Bacteria</taxon>
        <taxon>Pseudomonadati</taxon>
        <taxon>Planctomycetota</taxon>
        <taxon>Planctomycetia</taxon>
        <taxon>Pirellulales</taxon>
        <taxon>Pirellulaceae</taxon>
        <taxon>Rubripirellula</taxon>
    </lineage>
</organism>
<proteinExistence type="predicted"/>
<feature type="region of interest" description="Disordered" evidence="1">
    <location>
        <begin position="29"/>
        <end position="48"/>
    </location>
</feature>
<sequence length="261" mass="30075">MNFDLCIGVDYSGAKTPVTRSKTLQVYASHRGEEPSRVSSPSSSDKSSRNWCRREIACWLADQVNQGNRIIAGIDHGFSFPISYFERYGLESWPQFLADFVEYWPTDQDHVHVSEVRGHNNSFESKRTGTNKEFRLTERWSSSAKSVFQFDVQGSVAMSTHAGIPWLHQLKSELADRIHFWPFDGWDPPEDKSVIAEIYPSIFKNRYPRLDRTCDQQDAYSVAKWLSETSRSGFLNRYFNPPLNDKERTCAELEGWILGIS</sequence>
<gene>
    <name evidence="2" type="ORF">Poly59_25690</name>
</gene>
<evidence type="ECO:0000256" key="1">
    <source>
        <dbReference type="SAM" id="MobiDB-lite"/>
    </source>
</evidence>
<evidence type="ECO:0000313" key="3">
    <source>
        <dbReference type="Proteomes" id="UP000317977"/>
    </source>
</evidence>
<dbReference type="EMBL" id="SJPX01000002">
    <property type="protein sequence ID" value="TWU56265.1"/>
    <property type="molecule type" value="Genomic_DNA"/>
</dbReference>